<feature type="transmembrane region" description="Helical" evidence="1">
    <location>
        <begin position="145"/>
        <end position="168"/>
    </location>
</feature>
<gene>
    <name evidence="2" type="ORF">IPO85_00185</name>
</gene>
<feature type="transmembrane region" description="Helical" evidence="1">
    <location>
        <begin position="75"/>
        <end position="93"/>
    </location>
</feature>
<feature type="transmembrane region" description="Helical" evidence="1">
    <location>
        <begin position="113"/>
        <end position="133"/>
    </location>
</feature>
<keyword evidence="1" id="KW-1133">Transmembrane helix</keyword>
<reference evidence="2 3" key="1">
    <citation type="submission" date="2020-10" db="EMBL/GenBank/DDBJ databases">
        <title>Connecting structure to function with the recovery of over 1000 high-quality activated sludge metagenome-assembled genomes encoding full-length rRNA genes using long-read sequencing.</title>
        <authorList>
            <person name="Singleton C.M."/>
            <person name="Petriglieri F."/>
            <person name="Kristensen J.M."/>
            <person name="Kirkegaard R.H."/>
            <person name="Michaelsen T.Y."/>
            <person name="Andersen M.H."/>
            <person name="Karst S.M."/>
            <person name="Dueholm M.S."/>
            <person name="Nielsen P.H."/>
            <person name="Albertsen M."/>
        </authorList>
    </citation>
    <scope>NUCLEOTIDE SEQUENCE [LARGE SCALE GENOMIC DNA]</scope>
    <source>
        <strain evidence="2">Ribe_18-Q3-R11-54_BAT3C.373</strain>
    </source>
</reference>
<proteinExistence type="predicted"/>
<dbReference type="Proteomes" id="UP000808349">
    <property type="component" value="Unassembled WGS sequence"/>
</dbReference>
<evidence type="ECO:0000256" key="1">
    <source>
        <dbReference type="SAM" id="Phobius"/>
    </source>
</evidence>
<evidence type="ECO:0000313" key="2">
    <source>
        <dbReference type="EMBL" id="MBK9715952.1"/>
    </source>
</evidence>
<dbReference type="EMBL" id="JADKFW010000002">
    <property type="protein sequence ID" value="MBK9715952.1"/>
    <property type="molecule type" value="Genomic_DNA"/>
</dbReference>
<evidence type="ECO:0000313" key="3">
    <source>
        <dbReference type="Proteomes" id="UP000808349"/>
    </source>
</evidence>
<protein>
    <submittedName>
        <fullName evidence="2">Uncharacterized protein</fullName>
    </submittedName>
</protein>
<feature type="transmembrane region" description="Helical" evidence="1">
    <location>
        <begin position="34"/>
        <end position="55"/>
    </location>
</feature>
<sequence>MFGYFLFGLTVLVYIVISLFVLQPAPSGSDQNYGWASSALVLIAAYGVCSLLLTINITANGGFNWISDAKLKRNAIVAILWFGMVVGVTYCTLKPEYHKIYQLTGFIRLLSQLISYGAIWLPLLMLIPYYLFLKPEWRDTLSPNLFKTLLVFASVVGFLLPITPKIILKSYKKFDERELAFNEAMKNIEKYQHVSSLLYYTDKSYDEQIRNVALTKIKASKNLEAELIETLEQHSSYDVFDFLDENKVEHPERFIEPIIKSFDRLTADMHEDIVNPYKRGVFNVEVLLRVLEGQFKDSIAVFKPHILKLQEVMETPPAKSRAYDDTEQVNETIYKYREDVKNWLAKH</sequence>
<organism evidence="2 3">
    <name type="scientific">Candidatus Defluviibacterium haderslevense</name>
    <dbReference type="NCBI Taxonomy" id="2981993"/>
    <lineage>
        <taxon>Bacteria</taxon>
        <taxon>Pseudomonadati</taxon>
        <taxon>Bacteroidota</taxon>
        <taxon>Saprospiria</taxon>
        <taxon>Saprospirales</taxon>
        <taxon>Saprospiraceae</taxon>
        <taxon>Candidatus Defluviibacterium</taxon>
    </lineage>
</organism>
<dbReference type="AlphaFoldDB" id="A0A9D7S506"/>
<dbReference type="SUPFAM" id="SSF58091">
    <property type="entry name" value="Clostridium neurotoxins, 'coiled-coil' domain"/>
    <property type="match status" value="1"/>
</dbReference>
<keyword evidence="1" id="KW-0472">Membrane</keyword>
<keyword evidence="1" id="KW-0812">Transmembrane</keyword>
<feature type="transmembrane region" description="Helical" evidence="1">
    <location>
        <begin position="6"/>
        <end position="22"/>
    </location>
</feature>
<dbReference type="InterPro" id="IPR036248">
    <property type="entry name" value="Clostridium_toxin_transloc"/>
</dbReference>
<accession>A0A9D7S506</accession>
<name>A0A9D7S506_9BACT</name>
<comment type="caution">
    <text evidence="2">The sequence shown here is derived from an EMBL/GenBank/DDBJ whole genome shotgun (WGS) entry which is preliminary data.</text>
</comment>